<reference evidence="1" key="2">
    <citation type="submission" date="2020-09" db="EMBL/GenBank/DDBJ databases">
        <authorList>
            <person name="Sun Q."/>
            <person name="Zhou Y."/>
        </authorList>
    </citation>
    <scope>NUCLEOTIDE SEQUENCE</scope>
    <source>
        <strain evidence="1">CGMCC 1.15493</strain>
    </source>
</reference>
<organism evidence="1 2">
    <name type="scientific">Aureimonas glaciei</name>
    <dbReference type="NCBI Taxonomy" id="1776957"/>
    <lineage>
        <taxon>Bacteria</taxon>
        <taxon>Pseudomonadati</taxon>
        <taxon>Pseudomonadota</taxon>
        <taxon>Alphaproteobacteria</taxon>
        <taxon>Hyphomicrobiales</taxon>
        <taxon>Aurantimonadaceae</taxon>
        <taxon>Aureimonas</taxon>
    </lineage>
</organism>
<gene>
    <name evidence="1" type="ORF">GCM10011335_48400</name>
</gene>
<dbReference type="Proteomes" id="UP000613160">
    <property type="component" value="Unassembled WGS sequence"/>
</dbReference>
<evidence type="ECO:0000313" key="1">
    <source>
        <dbReference type="EMBL" id="GGD40051.1"/>
    </source>
</evidence>
<name>A0A917DIB1_9HYPH</name>
<dbReference type="PANTHER" id="PTHR47515">
    <property type="entry name" value="LOW CALCIUM RESPONSE LOCUS PROTEIN T"/>
    <property type="match status" value="1"/>
</dbReference>
<evidence type="ECO:0008006" key="3">
    <source>
        <dbReference type="Google" id="ProtNLM"/>
    </source>
</evidence>
<dbReference type="AlphaFoldDB" id="A0A917DIB1"/>
<dbReference type="PANTHER" id="PTHR47515:SF1">
    <property type="entry name" value="BLR2054 PROTEIN"/>
    <property type="match status" value="1"/>
</dbReference>
<reference evidence="1" key="1">
    <citation type="journal article" date="2014" name="Int. J. Syst. Evol. Microbiol.">
        <title>Complete genome sequence of Corynebacterium casei LMG S-19264T (=DSM 44701T), isolated from a smear-ripened cheese.</title>
        <authorList>
            <consortium name="US DOE Joint Genome Institute (JGI-PGF)"/>
            <person name="Walter F."/>
            <person name="Albersmeier A."/>
            <person name="Kalinowski J."/>
            <person name="Ruckert C."/>
        </authorList>
    </citation>
    <scope>NUCLEOTIDE SEQUENCE</scope>
    <source>
        <strain evidence="1">CGMCC 1.15493</strain>
    </source>
</reference>
<accession>A0A917DIB1</accession>
<keyword evidence="2" id="KW-1185">Reference proteome</keyword>
<proteinExistence type="predicted"/>
<sequence>MRGEAVANAAHAKGARSERMIGADRASMRYEGTRSDDGLLRARLKQLAGKRWRVAYRRLHVLLKRECHAVSRKRFQRLYRKEKLTVRGRGGRWARADRSRCRSHPTNAGVWTSYPDRSTDGRHFRILAMVDDSSEVGRDGLDREKPADKRD</sequence>
<comment type="caution">
    <text evidence="1">The sequence shown here is derived from an EMBL/GenBank/DDBJ whole genome shotgun (WGS) entry which is preliminary data.</text>
</comment>
<evidence type="ECO:0000313" key="2">
    <source>
        <dbReference type="Proteomes" id="UP000613160"/>
    </source>
</evidence>
<protein>
    <recommendedName>
        <fullName evidence="3">Transposase</fullName>
    </recommendedName>
</protein>
<dbReference type="EMBL" id="BMJJ01000016">
    <property type="protein sequence ID" value="GGD40051.1"/>
    <property type="molecule type" value="Genomic_DNA"/>
</dbReference>